<dbReference type="AlphaFoldDB" id="S7TDZ4"/>
<keyword evidence="2" id="KW-1185">Reference proteome</keyword>
<evidence type="ECO:0000313" key="2">
    <source>
        <dbReference type="Proteomes" id="UP000014975"/>
    </source>
</evidence>
<evidence type="ECO:0000313" key="1">
    <source>
        <dbReference type="EMBL" id="EPR35432.1"/>
    </source>
</evidence>
<dbReference type="InterPro" id="IPR010181">
    <property type="entry name" value="CGCAxxGCC_motif"/>
</dbReference>
<dbReference type="PATRIC" id="fig|1121439.3.peg.519"/>
<comment type="caution">
    <text evidence="1">The sequence shown here is derived from an EMBL/GenBank/DDBJ whole genome shotgun (WGS) entry which is preliminary data.</text>
</comment>
<dbReference type="NCBIfam" id="TIGR01909">
    <property type="entry name" value="C_GCAxxG_C_C"/>
    <property type="match status" value="1"/>
</dbReference>
<gene>
    <name evidence="1" type="ORF">dsat_2133</name>
</gene>
<dbReference type="STRING" id="1121439.dsat_2133"/>
<dbReference type="EMBL" id="ATHI01000004">
    <property type="protein sequence ID" value="EPR35432.1"/>
    <property type="molecule type" value="Genomic_DNA"/>
</dbReference>
<dbReference type="SUPFAM" id="SSF48695">
    <property type="entry name" value="Multiheme cytochromes"/>
    <property type="match status" value="1"/>
</dbReference>
<organism evidence="1 2">
    <name type="scientific">Alkalidesulfovibrio alkalitolerans DSM 16529</name>
    <dbReference type="NCBI Taxonomy" id="1121439"/>
    <lineage>
        <taxon>Bacteria</taxon>
        <taxon>Pseudomonadati</taxon>
        <taxon>Thermodesulfobacteriota</taxon>
        <taxon>Desulfovibrionia</taxon>
        <taxon>Desulfovibrionales</taxon>
        <taxon>Desulfovibrionaceae</taxon>
        <taxon>Alkalidesulfovibrio</taxon>
    </lineage>
</organism>
<name>S7TDZ4_9BACT</name>
<accession>S7TDZ4</accession>
<proteinExistence type="predicted"/>
<reference evidence="1 2" key="1">
    <citation type="journal article" date="2013" name="Genome Announc.">
        <title>Draft genome sequences for three mercury-methylating, sulfate-reducing bacteria.</title>
        <authorList>
            <person name="Brown S.D."/>
            <person name="Hurt R.A.Jr."/>
            <person name="Gilmour C.C."/>
            <person name="Elias D.A."/>
        </authorList>
    </citation>
    <scope>NUCLEOTIDE SEQUENCE [LARGE SCALE GENOMIC DNA]</scope>
    <source>
        <strain evidence="1 2">DSM 16529</strain>
    </source>
</reference>
<dbReference type="InterPro" id="IPR036280">
    <property type="entry name" value="Multihaem_cyt_sf"/>
</dbReference>
<dbReference type="Pfam" id="PF09719">
    <property type="entry name" value="C_GCAxxG_C_C"/>
    <property type="match status" value="1"/>
</dbReference>
<dbReference type="eggNOG" id="ENOG5030CC5">
    <property type="taxonomic scope" value="Bacteria"/>
</dbReference>
<sequence length="232" mass="24424">MGFAIGIGLSDLTPHSHTLSTRDMSLPICRQRAAESFDCADSDLSGPSDGLYCLPNANLAPGAAAVRERARNLYESRRMLCAEAVLAAVNEGFDCGLSEEQAVALTAALPVGLGGSGCLCGAVSGGAVALGLLLAREPRCLSRAEIRKASARLHDDFKKAYGSTCCRVLCKKVKDDRKAHFAQCANLTAVAAGAAVSLAIELRPELGEAAVQRPLARDNRLTALVKRLRARF</sequence>
<protein>
    <submittedName>
        <fullName evidence="1">C_GCAxxG_C_C family protein</fullName>
    </submittedName>
</protein>
<dbReference type="Proteomes" id="UP000014975">
    <property type="component" value="Unassembled WGS sequence"/>
</dbReference>